<organism evidence="2 3">
    <name type="scientific">Sphingomonas lenta</name>
    <dbReference type="NCBI Taxonomy" id="1141887"/>
    <lineage>
        <taxon>Bacteria</taxon>
        <taxon>Pseudomonadati</taxon>
        <taxon>Pseudomonadota</taxon>
        <taxon>Alphaproteobacteria</taxon>
        <taxon>Sphingomonadales</taxon>
        <taxon>Sphingomonadaceae</taxon>
        <taxon>Sphingomonas</taxon>
    </lineage>
</organism>
<dbReference type="InterPro" id="IPR011042">
    <property type="entry name" value="6-blade_b-propeller_TolB-like"/>
</dbReference>
<dbReference type="CDD" id="cd15482">
    <property type="entry name" value="Sialidase_non-viral"/>
    <property type="match status" value="1"/>
</dbReference>
<protein>
    <submittedName>
        <fullName evidence="2">Uncharacterized protein</fullName>
    </submittedName>
</protein>
<dbReference type="Pfam" id="PF07676">
    <property type="entry name" value="PD40"/>
    <property type="match status" value="2"/>
</dbReference>
<dbReference type="Gene3D" id="2.120.10.30">
    <property type="entry name" value="TolB, C-terminal domain"/>
    <property type="match status" value="2"/>
</dbReference>
<evidence type="ECO:0000313" key="2">
    <source>
        <dbReference type="EMBL" id="PAX07977.1"/>
    </source>
</evidence>
<gene>
    <name evidence="2" type="ORF">CKY28_10265</name>
</gene>
<comment type="caution">
    <text evidence="2">The sequence shown here is derived from an EMBL/GenBank/DDBJ whole genome shotgun (WGS) entry which is preliminary data.</text>
</comment>
<dbReference type="AlphaFoldDB" id="A0A2A2SFF0"/>
<dbReference type="OrthoDB" id="9809364at2"/>
<dbReference type="RefSeq" id="WP_095998220.1">
    <property type="nucleotide sequence ID" value="NZ_NSLI01000003.1"/>
</dbReference>
<dbReference type="SUPFAM" id="SSF82171">
    <property type="entry name" value="DPP6 N-terminal domain-like"/>
    <property type="match status" value="1"/>
</dbReference>
<reference evidence="3" key="1">
    <citation type="submission" date="2017-09" db="EMBL/GenBank/DDBJ databases">
        <authorList>
            <person name="Feng G."/>
            <person name="Zhu H."/>
        </authorList>
    </citation>
    <scope>NUCLEOTIDE SEQUENCE [LARGE SCALE GENOMIC DNA]</scope>
    <source>
        <strain evidence="3">1PNM-20</strain>
    </source>
</reference>
<dbReference type="Proteomes" id="UP000218151">
    <property type="component" value="Unassembled WGS sequence"/>
</dbReference>
<feature type="chain" id="PRO_5012155226" evidence="1">
    <location>
        <begin position="23"/>
        <end position="288"/>
    </location>
</feature>
<dbReference type="EMBL" id="NSLI01000003">
    <property type="protein sequence ID" value="PAX07977.1"/>
    <property type="molecule type" value="Genomic_DNA"/>
</dbReference>
<keyword evidence="1" id="KW-0732">Signal</keyword>
<dbReference type="InterPro" id="IPR011659">
    <property type="entry name" value="WD40"/>
</dbReference>
<keyword evidence="3" id="KW-1185">Reference proteome</keyword>
<evidence type="ECO:0000313" key="3">
    <source>
        <dbReference type="Proteomes" id="UP000218151"/>
    </source>
</evidence>
<accession>A0A2A2SFF0</accession>
<feature type="signal peptide" evidence="1">
    <location>
        <begin position="1"/>
        <end position="22"/>
    </location>
</feature>
<sequence length="288" mass="31534">MTSRLAPALALALLLAAGVADAQTAPARIRPEVASGAMNEYNYSLSDDGRTAVFARSEADFRRAKIMVAERRNGAWTAPEPIAFSDDRWRDSDPWLTPDGRTLLFVSDRPTPSRPDRHDLDIWRSVKRDGVWQTPEHLGHVVNGVGEELGPELHDGRLYFATARKSGMGGLDVYAAEVTADGFAKPALLPAPINSAASESDFTLSRDGRTALFWRMVDGQGRIHMSRRTGDAWSEPVPLNAAVNAGRFNFTPALSRDGKRLTFASDRPREGQPEGMADLYQVVFADAL</sequence>
<evidence type="ECO:0000256" key="1">
    <source>
        <dbReference type="SAM" id="SignalP"/>
    </source>
</evidence>
<name>A0A2A2SFF0_9SPHN</name>
<proteinExistence type="predicted"/>